<organism evidence="1 2">
    <name type="scientific">Streptomyces thermocarboxydus</name>
    <dbReference type="NCBI Taxonomy" id="59299"/>
    <lineage>
        <taxon>Bacteria</taxon>
        <taxon>Bacillati</taxon>
        <taxon>Actinomycetota</taxon>
        <taxon>Actinomycetes</taxon>
        <taxon>Kitasatosporales</taxon>
        <taxon>Streptomycetaceae</taxon>
        <taxon>Streptomyces</taxon>
    </lineage>
</organism>
<gene>
    <name evidence="1" type="ORF">QNO05_15160</name>
</gene>
<dbReference type="RefSeq" id="WP_347230619.1">
    <property type="nucleotide sequence ID" value="NZ_JASKMB010000011.1"/>
</dbReference>
<comment type="caution">
    <text evidence="1">The sequence shown here is derived from an EMBL/GenBank/DDBJ whole genome shotgun (WGS) entry which is preliminary data.</text>
</comment>
<dbReference type="Proteomes" id="UP001257895">
    <property type="component" value="Unassembled WGS sequence"/>
</dbReference>
<evidence type="ECO:0000313" key="2">
    <source>
        <dbReference type="Proteomes" id="UP001257895"/>
    </source>
</evidence>
<sequence>MGEPTYQNITATVRPPRCAILISKNSEYWKTAANVAITQASQVWGGRYFLIVPTDGEKIEGKFWELLEAYSPDYLAVCNLTFTDFEEANPDRYAEIKQFHKNSEQTKDWSDAEFEDWFTGSAAQSQVDELTISESLNKELIYRLSPFHHSDAVDQHLTSTSGFGYPFTKIAKIISATTRHIGLVRLPPVISDPTFKLLIHSETGVGDSEYIDEISEAGFTPKRLPDTYKLTNVLTHVQGSQRPYSGEHEEPHLDETFLPNTPFGLSMLHLGQYYRADNHRPDKEPVVLILGDTVEDFCFYYSLSRMHEGVKWLPQAWLRSYTKARNAARKRREQGQEVEPFTLEQQSGRDIVSVVSSLIRYGHSAKSVQLCSMSLSQRQLVSYRTQIGRLSYFEPDRFASKIECVSVESVSTSCVLRVYETDNYANHRSMVFVDGKSVSPFATPKPKSFNAIRLPDHYWLTSLQIEGYQPPSLPTLGPKIANLHNSTTESRVANDGIAYLCPNSMIFSSDLDAILVRPKIEMLDTMALFDAYFEGVGVRVRYSDKGNYFNDTLRRFGGLDATGKFIKAAATRSILDKFMSRKVAEGGNIIYLENDQRAYLNLDAIAGSLSDEKEAADLVDDLVGSEVLQRGYIFQCERCRLISWYGIDTLTAEFTCNRCSLSQQFTRGHWRKPVVPHWYYKLSETIYQFYRNNSHLTAQVLYKLKGESKSAFHYAPEIDLLNFPRSGKSREMDVACIVDGAIVFGECKTDSLKTEALEKFAALAEMSLRNPARVIFATTQSVSDEFREQMSKVPNAELMVRSDLYDD</sequence>
<reference evidence="1 2" key="1">
    <citation type="submission" date="2023-05" db="EMBL/GenBank/DDBJ databases">
        <title>Streptomyces fuscus sp. nov., a brown-black pigment producing actinomyces isolated from dry sand of Sea duck farm.</title>
        <authorList>
            <person name="Xie J."/>
            <person name="Shen N."/>
        </authorList>
    </citation>
    <scope>NUCLEOTIDE SEQUENCE [LARGE SCALE GENOMIC DNA]</scope>
    <source>
        <strain evidence="1 2">CGMCC 4.1883</strain>
    </source>
</reference>
<name>A0ABU3J803_9ACTN</name>
<protein>
    <submittedName>
        <fullName evidence="1">Uncharacterized protein</fullName>
    </submittedName>
</protein>
<dbReference type="Gene3D" id="3.40.1350.10">
    <property type="match status" value="1"/>
</dbReference>
<evidence type="ECO:0000313" key="1">
    <source>
        <dbReference type="EMBL" id="MDT6971180.1"/>
    </source>
</evidence>
<dbReference type="EMBL" id="JASKMB010000011">
    <property type="protein sequence ID" value="MDT6971180.1"/>
    <property type="molecule type" value="Genomic_DNA"/>
</dbReference>
<proteinExistence type="predicted"/>
<accession>A0ABU3J803</accession>
<keyword evidence="2" id="KW-1185">Reference proteome</keyword>
<dbReference type="InterPro" id="IPR011856">
    <property type="entry name" value="tRNA_endonuc-like_dom_sf"/>
</dbReference>